<proteinExistence type="predicted"/>
<evidence type="ECO:0000313" key="2">
    <source>
        <dbReference type="EMBL" id="CEK89640.1"/>
    </source>
</evidence>
<protein>
    <submittedName>
        <fullName evidence="2">Uncharacterized protein</fullName>
    </submittedName>
</protein>
<dbReference type="AlphaFoldDB" id="A0A0B7BC02"/>
<sequence>MLRLAQNVINFVINDPTHIMFTGTSFTGATVVSEFQSMLWKIQNIRLWFKWIPCLLLRLPAA</sequence>
<dbReference type="EMBL" id="HACG01042774">
    <property type="protein sequence ID" value="CEK89639.1"/>
    <property type="molecule type" value="Transcribed_RNA"/>
</dbReference>
<reference evidence="2" key="1">
    <citation type="submission" date="2014-12" db="EMBL/GenBank/DDBJ databases">
        <title>Insight into the proteome of Arion vulgaris.</title>
        <authorList>
            <person name="Aradska J."/>
            <person name="Bulat T."/>
            <person name="Smidak R."/>
            <person name="Sarate P."/>
            <person name="Gangsoo J."/>
            <person name="Sialana F."/>
            <person name="Bilban M."/>
            <person name="Lubec G."/>
        </authorList>
    </citation>
    <scope>NUCLEOTIDE SEQUENCE</scope>
    <source>
        <tissue evidence="2">Skin</tissue>
    </source>
</reference>
<gene>
    <name evidence="2" type="primary">ORF172151</name>
    <name evidence="1" type="synonym">ORF172149</name>
</gene>
<dbReference type="EMBL" id="HACG01042775">
    <property type="protein sequence ID" value="CEK89640.1"/>
    <property type="molecule type" value="Transcribed_RNA"/>
</dbReference>
<feature type="non-terminal residue" evidence="2">
    <location>
        <position position="62"/>
    </location>
</feature>
<name>A0A0B7BC02_9EUPU</name>
<evidence type="ECO:0000313" key="1">
    <source>
        <dbReference type="EMBL" id="CEK89639.1"/>
    </source>
</evidence>
<organism evidence="2">
    <name type="scientific">Arion vulgaris</name>
    <dbReference type="NCBI Taxonomy" id="1028688"/>
    <lineage>
        <taxon>Eukaryota</taxon>
        <taxon>Metazoa</taxon>
        <taxon>Spiralia</taxon>
        <taxon>Lophotrochozoa</taxon>
        <taxon>Mollusca</taxon>
        <taxon>Gastropoda</taxon>
        <taxon>Heterobranchia</taxon>
        <taxon>Euthyneura</taxon>
        <taxon>Panpulmonata</taxon>
        <taxon>Eupulmonata</taxon>
        <taxon>Stylommatophora</taxon>
        <taxon>Helicina</taxon>
        <taxon>Arionoidea</taxon>
        <taxon>Arionidae</taxon>
        <taxon>Arion</taxon>
    </lineage>
</organism>
<accession>A0A0B7BC02</accession>